<dbReference type="InterPro" id="IPR002339">
    <property type="entry name" value="Hemoglobin_pi"/>
</dbReference>
<keyword evidence="4 9" id="KW-0813">Transport</keyword>
<dbReference type="InterPro" id="IPR009050">
    <property type="entry name" value="Globin-like_sf"/>
</dbReference>
<dbReference type="CDD" id="cd08927">
    <property type="entry name" value="Hb-alpha-like"/>
    <property type="match status" value="1"/>
</dbReference>
<dbReference type="GO" id="GO:0004601">
    <property type="term" value="F:peroxidase activity"/>
    <property type="evidence" value="ECO:0007669"/>
    <property type="project" value="TreeGrafter"/>
</dbReference>
<evidence type="ECO:0000256" key="6">
    <source>
        <dbReference type="ARBA" id="ARBA00022621"/>
    </source>
</evidence>
<organism evidence="11 12">
    <name type="scientific">Canis lupus dingo</name>
    <name type="common">dingo</name>
    <dbReference type="NCBI Taxonomy" id="286419"/>
    <lineage>
        <taxon>Eukaryota</taxon>
        <taxon>Metazoa</taxon>
        <taxon>Chordata</taxon>
        <taxon>Craniata</taxon>
        <taxon>Vertebrata</taxon>
        <taxon>Euteleostomi</taxon>
        <taxon>Mammalia</taxon>
        <taxon>Eutheria</taxon>
        <taxon>Laurasiatheria</taxon>
        <taxon>Carnivora</taxon>
        <taxon>Caniformia</taxon>
        <taxon>Canidae</taxon>
        <taxon>Canis</taxon>
    </lineage>
</organism>
<comment type="function">
    <text evidence="1">Involved in oxygen transport from the lung to the various peripheral tissues.</text>
</comment>
<protein>
    <submittedName>
        <fullName evidence="11">Hemoglobin subunit theta 1</fullName>
    </submittedName>
</protein>
<keyword evidence="6 9" id="KW-0561">Oxygen transport</keyword>
<dbReference type="GO" id="GO:0019825">
    <property type="term" value="F:oxygen binding"/>
    <property type="evidence" value="ECO:0007669"/>
    <property type="project" value="InterPro"/>
</dbReference>
<evidence type="ECO:0000256" key="9">
    <source>
        <dbReference type="RuleBase" id="RU000356"/>
    </source>
</evidence>
<evidence type="ECO:0000256" key="8">
    <source>
        <dbReference type="ARBA" id="ARBA00023004"/>
    </source>
</evidence>
<dbReference type="Proteomes" id="UP000694391">
    <property type="component" value="Unplaced"/>
</dbReference>
<dbReference type="InterPro" id="IPR000971">
    <property type="entry name" value="Globin"/>
</dbReference>
<evidence type="ECO:0000256" key="5">
    <source>
        <dbReference type="ARBA" id="ARBA00022617"/>
    </source>
</evidence>
<accession>A0A8C0K8E4</accession>
<evidence type="ECO:0000313" key="11">
    <source>
        <dbReference type="Ensembl" id="ENSCAFP00020011551.1"/>
    </source>
</evidence>
<dbReference type="GO" id="GO:0031838">
    <property type="term" value="C:haptoglobin-hemoglobin complex"/>
    <property type="evidence" value="ECO:0007669"/>
    <property type="project" value="TreeGrafter"/>
</dbReference>
<dbReference type="PRINTS" id="PR00612">
    <property type="entry name" value="ALPHAHAEM"/>
</dbReference>
<sequence>MALSGADRAAVRALWRKLGGNVGIYATEALERTFCSFPATKTYFPHFDLSPGSAQVKAHGQKVADALTTAVAHLDDLPGALSALGALHAHRLRVDPAHFQLLSHCLLVTLARHYPGDLAPAMHASLHKFLSHVTSALASPFQVLPGTETLF</sequence>
<reference evidence="11" key="2">
    <citation type="submission" date="2025-09" db="UniProtKB">
        <authorList>
            <consortium name="Ensembl"/>
        </authorList>
    </citation>
    <scope>IDENTIFICATION</scope>
</reference>
<dbReference type="GO" id="GO:0005344">
    <property type="term" value="F:oxygen carrier activity"/>
    <property type="evidence" value="ECO:0007669"/>
    <property type="project" value="UniProtKB-KW"/>
</dbReference>
<keyword evidence="5 9" id="KW-0349">Heme</keyword>
<evidence type="ECO:0000256" key="3">
    <source>
        <dbReference type="ARBA" id="ARBA00011125"/>
    </source>
</evidence>
<dbReference type="FunFam" id="1.10.490.10:FF:000002">
    <property type="entry name" value="Hemoglobin subunit alpha"/>
    <property type="match status" value="1"/>
</dbReference>
<dbReference type="Pfam" id="PF00042">
    <property type="entry name" value="Globin"/>
    <property type="match status" value="1"/>
</dbReference>
<dbReference type="Gene3D" id="1.10.490.10">
    <property type="entry name" value="Globins"/>
    <property type="match status" value="1"/>
</dbReference>
<dbReference type="GO" id="GO:0005506">
    <property type="term" value="F:iron ion binding"/>
    <property type="evidence" value="ECO:0007669"/>
    <property type="project" value="InterPro"/>
</dbReference>
<dbReference type="GO" id="GO:0072562">
    <property type="term" value="C:blood microparticle"/>
    <property type="evidence" value="ECO:0007669"/>
    <property type="project" value="TreeGrafter"/>
</dbReference>
<gene>
    <name evidence="11" type="primary">HBQ1</name>
</gene>
<dbReference type="Ensembl" id="ENSCAFT00020013356.1">
    <property type="protein sequence ID" value="ENSCAFP00020011551.1"/>
    <property type="gene ID" value="ENSCAFG00020009300.1"/>
</dbReference>
<name>A0A8C0K8E4_CANLU</name>
<reference evidence="11" key="1">
    <citation type="submission" date="2025-08" db="UniProtKB">
        <authorList>
            <consortium name="Ensembl"/>
        </authorList>
    </citation>
    <scope>IDENTIFICATION</scope>
</reference>
<dbReference type="InterPro" id="IPR002338">
    <property type="entry name" value="Hemoglobin_a-typ"/>
</dbReference>
<evidence type="ECO:0000256" key="7">
    <source>
        <dbReference type="ARBA" id="ARBA00022723"/>
    </source>
</evidence>
<dbReference type="PROSITE" id="PS01033">
    <property type="entry name" value="GLOBIN"/>
    <property type="match status" value="1"/>
</dbReference>
<evidence type="ECO:0000256" key="4">
    <source>
        <dbReference type="ARBA" id="ARBA00022448"/>
    </source>
</evidence>
<dbReference type="GeneTree" id="ENSGT00940000162598"/>
<dbReference type="GO" id="GO:0042744">
    <property type="term" value="P:hydrogen peroxide catabolic process"/>
    <property type="evidence" value="ECO:0007669"/>
    <property type="project" value="TreeGrafter"/>
</dbReference>
<evidence type="ECO:0000313" key="12">
    <source>
        <dbReference type="Proteomes" id="UP000694391"/>
    </source>
</evidence>
<evidence type="ECO:0000256" key="2">
    <source>
        <dbReference type="ARBA" id="ARBA00008705"/>
    </source>
</evidence>
<dbReference type="GO" id="GO:0005833">
    <property type="term" value="C:hemoglobin complex"/>
    <property type="evidence" value="ECO:0007669"/>
    <property type="project" value="InterPro"/>
</dbReference>
<keyword evidence="12" id="KW-1185">Reference proteome</keyword>
<keyword evidence="7" id="KW-0479">Metal-binding</keyword>
<dbReference type="PANTHER" id="PTHR11442:SF15">
    <property type="entry name" value="HEMOGLOBIN SUBUNIT THETA-1"/>
    <property type="match status" value="1"/>
</dbReference>
<dbReference type="PRINTS" id="PR00815">
    <property type="entry name" value="PIHAEM"/>
</dbReference>
<dbReference type="InterPro" id="IPR050056">
    <property type="entry name" value="Hemoglobin_oxygen_transport"/>
</dbReference>
<proteinExistence type="inferred from homology"/>
<evidence type="ECO:0000256" key="1">
    <source>
        <dbReference type="ARBA" id="ARBA00003705"/>
    </source>
</evidence>
<feature type="domain" description="Globin" evidence="10">
    <location>
        <begin position="2"/>
        <end position="142"/>
    </location>
</feature>
<dbReference type="SUPFAM" id="SSF46458">
    <property type="entry name" value="Globin-like"/>
    <property type="match status" value="1"/>
</dbReference>
<dbReference type="GO" id="GO:0043177">
    <property type="term" value="F:organic acid binding"/>
    <property type="evidence" value="ECO:0007669"/>
    <property type="project" value="TreeGrafter"/>
</dbReference>
<dbReference type="InterPro" id="IPR012292">
    <property type="entry name" value="Globin/Proto"/>
</dbReference>
<dbReference type="GO" id="GO:0031720">
    <property type="term" value="F:haptoglobin binding"/>
    <property type="evidence" value="ECO:0007669"/>
    <property type="project" value="TreeGrafter"/>
</dbReference>
<keyword evidence="8" id="KW-0408">Iron</keyword>
<comment type="similarity">
    <text evidence="2 9">Belongs to the globin family.</text>
</comment>
<dbReference type="PANTHER" id="PTHR11442">
    <property type="entry name" value="HEMOGLOBIN FAMILY MEMBER"/>
    <property type="match status" value="1"/>
</dbReference>
<comment type="subunit">
    <text evidence="3">Heterotetramer of two alpha chains and two beta chains.</text>
</comment>
<dbReference type="GO" id="GO:0020037">
    <property type="term" value="F:heme binding"/>
    <property type="evidence" value="ECO:0007669"/>
    <property type="project" value="InterPro"/>
</dbReference>
<dbReference type="AlphaFoldDB" id="A0A8C0K8E4"/>
<evidence type="ECO:0000259" key="10">
    <source>
        <dbReference type="PROSITE" id="PS01033"/>
    </source>
</evidence>